<dbReference type="PROSITE" id="PS51257">
    <property type="entry name" value="PROKAR_LIPOPROTEIN"/>
    <property type="match status" value="1"/>
</dbReference>
<comment type="caution">
    <text evidence="2">The sequence shown here is derived from an EMBL/GenBank/DDBJ whole genome shotgun (WGS) entry which is preliminary data.</text>
</comment>
<dbReference type="RefSeq" id="WP_184305946.1">
    <property type="nucleotide sequence ID" value="NZ_JACHXU010000011.1"/>
</dbReference>
<sequence>MKLNLLAAMAVCLLFAACVGMTGCSGDGNTQIEPNPDAKVLTQEERDEYNEKQTEMMKPQG</sequence>
<evidence type="ECO:0000313" key="3">
    <source>
        <dbReference type="Proteomes" id="UP000536179"/>
    </source>
</evidence>
<accession>A0A7W5H6N0</accession>
<evidence type="ECO:0000313" key="2">
    <source>
        <dbReference type="EMBL" id="MBB3207639.1"/>
    </source>
</evidence>
<dbReference type="AlphaFoldDB" id="A0A7W5H6N0"/>
<evidence type="ECO:0008006" key="4">
    <source>
        <dbReference type="Google" id="ProtNLM"/>
    </source>
</evidence>
<keyword evidence="3" id="KW-1185">Reference proteome</keyword>
<name>A0A7W5H6N0_9BACT</name>
<proteinExistence type="predicted"/>
<keyword evidence="1" id="KW-0732">Signal</keyword>
<feature type="chain" id="PRO_5031535541" description="Secreted protein" evidence="1">
    <location>
        <begin position="17"/>
        <end position="61"/>
    </location>
</feature>
<dbReference type="Proteomes" id="UP000536179">
    <property type="component" value="Unassembled WGS sequence"/>
</dbReference>
<protein>
    <recommendedName>
        <fullName evidence="4">Secreted protein</fullName>
    </recommendedName>
</protein>
<gene>
    <name evidence="2" type="ORF">FHS27_003464</name>
</gene>
<evidence type="ECO:0000256" key="1">
    <source>
        <dbReference type="SAM" id="SignalP"/>
    </source>
</evidence>
<feature type="signal peptide" evidence="1">
    <location>
        <begin position="1"/>
        <end position="16"/>
    </location>
</feature>
<organism evidence="2 3">
    <name type="scientific">Aporhodopirellula rubra</name>
    <dbReference type="NCBI Taxonomy" id="980271"/>
    <lineage>
        <taxon>Bacteria</taxon>
        <taxon>Pseudomonadati</taxon>
        <taxon>Planctomycetota</taxon>
        <taxon>Planctomycetia</taxon>
        <taxon>Pirellulales</taxon>
        <taxon>Pirellulaceae</taxon>
        <taxon>Aporhodopirellula</taxon>
    </lineage>
</organism>
<dbReference type="EMBL" id="JACHXU010000011">
    <property type="protein sequence ID" value="MBB3207639.1"/>
    <property type="molecule type" value="Genomic_DNA"/>
</dbReference>
<reference evidence="2 3" key="1">
    <citation type="submission" date="2020-08" db="EMBL/GenBank/DDBJ databases">
        <title>Genomic Encyclopedia of Type Strains, Phase III (KMG-III): the genomes of soil and plant-associated and newly described type strains.</title>
        <authorList>
            <person name="Whitman W."/>
        </authorList>
    </citation>
    <scope>NUCLEOTIDE SEQUENCE [LARGE SCALE GENOMIC DNA]</scope>
    <source>
        <strain evidence="2 3">CECT 8075</strain>
    </source>
</reference>